<name>A0ABQ9J8D9_9CUCU</name>
<evidence type="ECO:0000313" key="1">
    <source>
        <dbReference type="EMBL" id="KAJ8973895.1"/>
    </source>
</evidence>
<proteinExistence type="predicted"/>
<organism evidence="1 2">
    <name type="scientific">Molorchus minor</name>
    <dbReference type="NCBI Taxonomy" id="1323400"/>
    <lineage>
        <taxon>Eukaryota</taxon>
        <taxon>Metazoa</taxon>
        <taxon>Ecdysozoa</taxon>
        <taxon>Arthropoda</taxon>
        <taxon>Hexapoda</taxon>
        <taxon>Insecta</taxon>
        <taxon>Pterygota</taxon>
        <taxon>Neoptera</taxon>
        <taxon>Endopterygota</taxon>
        <taxon>Coleoptera</taxon>
        <taxon>Polyphaga</taxon>
        <taxon>Cucujiformia</taxon>
        <taxon>Chrysomeloidea</taxon>
        <taxon>Cerambycidae</taxon>
        <taxon>Lamiinae</taxon>
        <taxon>Monochamini</taxon>
        <taxon>Molorchus</taxon>
    </lineage>
</organism>
<gene>
    <name evidence="1" type="ORF">NQ317_018850</name>
</gene>
<keyword evidence="2" id="KW-1185">Reference proteome</keyword>
<sequence>MPYFVINGYPDCPNYMHAIYVAQYLSEHLPNFEYKRVELTTTEWTATKNTQLSTIIGKDMVSFDVVDTKLDH</sequence>
<dbReference type="Proteomes" id="UP001162164">
    <property type="component" value="Unassembled WGS sequence"/>
</dbReference>
<evidence type="ECO:0008006" key="3">
    <source>
        <dbReference type="Google" id="ProtNLM"/>
    </source>
</evidence>
<dbReference type="EMBL" id="JAPWTJ010001086">
    <property type="protein sequence ID" value="KAJ8973895.1"/>
    <property type="molecule type" value="Genomic_DNA"/>
</dbReference>
<accession>A0ABQ9J8D9</accession>
<protein>
    <recommendedName>
        <fullName evidence="3">GST N-terminal domain-containing protein</fullName>
    </recommendedName>
</protein>
<comment type="caution">
    <text evidence="1">The sequence shown here is derived from an EMBL/GenBank/DDBJ whole genome shotgun (WGS) entry which is preliminary data.</text>
</comment>
<reference evidence="1" key="1">
    <citation type="journal article" date="2023" name="Insect Mol. Biol.">
        <title>Genome sequencing provides insights into the evolution of gene families encoding plant cell wall-degrading enzymes in longhorned beetles.</title>
        <authorList>
            <person name="Shin N.R."/>
            <person name="Okamura Y."/>
            <person name="Kirsch R."/>
            <person name="Pauchet Y."/>
        </authorList>
    </citation>
    <scope>NUCLEOTIDE SEQUENCE</scope>
    <source>
        <strain evidence="1">MMC_N1</strain>
    </source>
</reference>
<evidence type="ECO:0000313" key="2">
    <source>
        <dbReference type="Proteomes" id="UP001162164"/>
    </source>
</evidence>